<dbReference type="PIRSF" id="PIRSF027386">
    <property type="entry name" value="UCP027386_ABC_sbc_TM0202"/>
    <property type="match status" value="1"/>
</dbReference>
<dbReference type="Proteomes" id="UP000719500">
    <property type="component" value="Unassembled WGS sequence"/>
</dbReference>
<dbReference type="RefSeq" id="WP_204804819.1">
    <property type="nucleotide sequence ID" value="NZ_JACSNX010000016.1"/>
</dbReference>
<dbReference type="SUPFAM" id="SSF53850">
    <property type="entry name" value="Periplasmic binding protein-like II"/>
    <property type="match status" value="1"/>
</dbReference>
<organism evidence="2 3">
    <name type="scientific">Oscillibacter valericigenes</name>
    <dbReference type="NCBI Taxonomy" id="351091"/>
    <lineage>
        <taxon>Bacteria</taxon>
        <taxon>Bacillati</taxon>
        <taxon>Bacillota</taxon>
        <taxon>Clostridia</taxon>
        <taxon>Eubacteriales</taxon>
        <taxon>Oscillospiraceae</taxon>
        <taxon>Oscillibacter</taxon>
    </lineage>
</organism>
<sequence>MKKGLAACLALVMCLSLAACGGTEQETTEETPVVESVTVRVAALKGPTAMGMVKLMSDSEDFEEDVEDFVDAREDFERVTIQSNLYDFTLAASADEVTPGLMQGELDIACVPANLASVLYNRTDGGIVTLAVNTLGVLYIVENGNSVQSMADLAGRTIAASGKGSTPEYALRYLLSENGIDPDTGVTIDWKSEHSECVAALASGAATIAMLPQPFVTVAQTQLPDLRVALDLTEEWDALDNGSALLTGVVVARADFVEEHPAAVEEFLTSYAESVEWVNANTAEAAELIGGYDIVDAAVAEKALPYCNIVCITGSEMKDMLSGYLQVLFDAAPASVGQDAETGEGGLPGDDFYYGA</sequence>
<gene>
    <name evidence="2" type="ORF">H9X91_10195</name>
</gene>
<evidence type="ECO:0000313" key="2">
    <source>
        <dbReference type="EMBL" id="MBM6851802.1"/>
    </source>
</evidence>
<dbReference type="Gene3D" id="3.40.190.10">
    <property type="entry name" value="Periplasmic binding protein-like II"/>
    <property type="match status" value="2"/>
</dbReference>
<feature type="chain" id="PRO_5046896861" evidence="1">
    <location>
        <begin position="19"/>
        <end position="356"/>
    </location>
</feature>
<evidence type="ECO:0000313" key="3">
    <source>
        <dbReference type="Proteomes" id="UP000719500"/>
    </source>
</evidence>
<dbReference type="PANTHER" id="PTHR30024">
    <property type="entry name" value="ALIPHATIC SULFONATES-BINDING PROTEIN-RELATED"/>
    <property type="match status" value="1"/>
</dbReference>
<comment type="caution">
    <text evidence="2">The sequence shown here is derived from an EMBL/GenBank/DDBJ whole genome shotgun (WGS) entry which is preliminary data.</text>
</comment>
<dbReference type="EMBL" id="JACSNX010000016">
    <property type="protein sequence ID" value="MBM6851802.1"/>
    <property type="molecule type" value="Genomic_DNA"/>
</dbReference>
<dbReference type="PROSITE" id="PS51257">
    <property type="entry name" value="PROKAR_LIPOPROTEIN"/>
    <property type="match status" value="1"/>
</dbReference>
<dbReference type="Pfam" id="PF12974">
    <property type="entry name" value="Phosphonate-bd"/>
    <property type="match status" value="1"/>
</dbReference>
<dbReference type="InterPro" id="IPR027024">
    <property type="entry name" value="UCP027386_ABC_sbc_TM0202"/>
</dbReference>
<name>A0ABS2FY13_9FIRM</name>
<keyword evidence="3" id="KW-1185">Reference proteome</keyword>
<dbReference type="PANTHER" id="PTHR30024:SF46">
    <property type="entry name" value="ABC TRANSPORTER, SUBSTRATE-BINDING LIPOPROTEIN"/>
    <property type="match status" value="1"/>
</dbReference>
<proteinExistence type="predicted"/>
<keyword evidence="1" id="KW-0732">Signal</keyword>
<accession>A0ABS2FY13</accession>
<reference evidence="2 3" key="1">
    <citation type="journal article" date="2021" name="Sci. Rep.">
        <title>The distribution of antibiotic resistance genes in chicken gut microbiota commensals.</title>
        <authorList>
            <person name="Juricova H."/>
            <person name="Matiasovicova J."/>
            <person name="Kubasova T."/>
            <person name="Cejkova D."/>
            <person name="Rychlik I."/>
        </authorList>
    </citation>
    <scope>NUCLEOTIDE SEQUENCE [LARGE SCALE GENOMIC DNA]</scope>
    <source>
        <strain evidence="2 3">An411</strain>
    </source>
</reference>
<feature type="signal peptide" evidence="1">
    <location>
        <begin position="1"/>
        <end position="18"/>
    </location>
</feature>
<evidence type="ECO:0000256" key="1">
    <source>
        <dbReference type="SAM" id="SignalP"/>
    </source>
</evidence>
<protein>
    <submittedName>
        <fullName evidence="2">ABC transporter substrate-binding protein</fullName>
    </submittedName>
</protein>